<evidence type="ECO:0000313" key="2">
    <source>
        <dbReference type="EMBL" id="SIN83138.1"/>
    </source>
</evidence>
<proteinExistence type="predicted"/>
<dbReference type="AlphaFoldDB" id="A0A1N6EJF2"/>
<dbReference type="InterPro" id="IPR003797">
    <property type="entry name" value="DegV"/>
</dbReference>
<dbReference type="GO" id="GO:0008289">
    <property type="term" value="F:lipid binding"/>
    <property type="evidence" value="ECO:0007669"/>
    <property type="project" value="UniProtKB-KW"/>
</dbReference>
<gene>
    <name evidence="2" type="ORF">SAMN05878443_0026</name>
</gene>
<reference evidence="3" key="1">
    <citation type="submission" date="2016-11" db="EMBL/GenBank/DDBJ databases">
        <authorList>
            <person name="Varghese N."/>
            <person name="Submissions S."/>
        </authorList>
    </citation>
    <scope>NUCLEOTIDE SEQUENCE [LARGE SCALE GENOMIC DNA]</scope>
    <source>
        <strain evidence="3">313</strain>
    </source>
</reference>
<evidence type="ECO:0000256" key="1">
    <source>
        <dbReference type="ARBA" id="ARBA00023121"/>
    </source>
</evidence>
<dbReference type="STRING" id="28230.SAMN05878443_0026"/>
<protein>
    <submittedName>
        <fullName evidence="2">EDD domain protein, DegV family</fullName>
    </submittedName>
</protein>
<keyword evidence="3" id="KW-1185">Reference proteome</keyword>
<dbReference type="OrthoDB" id="5429275at2"/>
<dbReference type="Gene3D" id="3.40.50.10170">
    <property type="match status" value="1"/>
</dbReference>
<name>A0A1N6EJF2_9LACT</name>
<dbReference type="InterPro" id="IPR050270">
    <property type="entry name" value="DegV_domain_contain"/>
</dbReference>
<dbReference type="InterPro" id="IPR043168">
    <property type="entry name" value="DegV_C"/>
</dbReference>
<organism evidence="2 3">
    <name type="scientific">Carnobacterium alterfunditum</name>
    <dbReference type="NCBI Taxonomy" id="28230"/>
    <lineage>
        <taxon>Bacteria</taxon>
        <taxon>Bacillati</taxon>
        <taxon>Bacillota</taxon>
        <taxon>Bacilli</taxon>
        <taxon>Lactobacillales</taxon>
        <taxon>Carnobacteriaceae</taxon>
        <taxon>Carnobacterium</taxon>
    </lineage>
</organism>
<evidence type="ECO:0000313" key="3">
    <source>
        <dbReference type="Proteomes" id="UP000184758"/>
    </source>
</evidence>
<dbReference type="NCBIfam" id="TIGR00762">
    <property type="entry name" value="DegV"/>
    <property type="match status" value="1"/>
</dbReference>
<dbReference type="SUPFAM" id="SSF82549">
    <property type="entry name" value="DAK1/DegV-like"/>
    <property type="match status" value="1"/>
</dbReference>
<dbReference type="PANTHER" id="PTHR33434">
    <property type="entry name" value="DEGV DOMAIN-CONTAINING PROTEIN DR_1986-RELATED"/>
    <property type="match status" value="1"/>
</dbReference>
<dbReference type="PANTHER" id="PTHR33434:SF8">
    <property type="entry name" value="DEGV DOMAIN-CONTAINING PROTEIN SPR1019"/>
    <property type="match status" value="1"/>
</dbReference>
<dbReference type="EMBL" id="FSRN01000001">
    <property type="protein sequence ID" value="SIN83138.1"/>
    <property type="molecule type" value="Genomic_DNA"/>
</dbReference>
<dbReference type="Pfam" id="PF02645">
    <property type="entry name" value="DegV"/>
    <property type="match status" value="1"/>
</dbReference>
<accession>A0A1N6EJF2</accession>
<dbReference type="Proteomes" id="UP000184758">
    <property type="component" value="Unassembled WGS sequence"/>
</dbReference>
<sequence>MKLKIVTDSTVELTDEEVARYGIQIIPLSSMIDNVVYHDDIEITNEEFLQKMKQSPELPKSSQPPVGKFLATYNALTADGSEVLSIHVTETLSGTVHSAHQAAALADGKVTVVDSQFCARGMAFQVLAAAEFANLASSTEEMLDHLENVKSRTILYISIVNLENMIKGGRIGKTMGKLTSLMDIKATLQMTDGKLHSDSKGRGTKSIVKRYKAICQTLHDAPKKVSAIGFTHVGMSDYSTTILEMLKTTFPHIEPMVSYASPSVMTHAGPEAVSVQFLLEK</sequence>
<dbReference type="PROSITE" id="PS51482">
    <property type="entry name" value="DEGV"/>
    <property type="match status" value="1"/>
</dbReference>
<dbReference type="RefSeq" id="WP_034546372.1">
    <property type="nucleotide sequence ID" value="NZ_FSRN01000001.1"/>
</dbReference>
<dbReference type="eggNOG" id="COG1307">
    <property type="taxonomic scope" value="Bacteria"/>
</dbReference>
<dbReference type="Gene3D" id="3.30.1180.10">
    <property type="match status" value="1"/>
</dbReference>
<keyword evidence="1" id="KW-0446">Lipid-binding</keyword>